<evidence type="ECO:0000256" key="1">
    <source>
        <dbReference type="ARBA" id="ARBA00022603"/>
    </source>
</evidence>
<dbReference type="EMBL" id="JACHFM010000001">
    <property type="protein sequence ID" value="MBB5221309.1"/>
    <property type="molecule type" value="Genomic_DNA"/>
</dbReference>
<keyword evidence="2 4" id="KW-0808">Transferase</keyword>
<feature type="active site" description="Nucleophile" evidence="4">
    <location>
        <position position="366"/>
    </location>
</feature>
<evidence type="ECO:0000256" key="2">
    <source>
        <dbReference type="ARBA" id="ARBA00022679"/>
    </source>
</evidence>
<feature type="binding site" evidence="4">
    <location>
        <position position="245"/>
    </location>
    <ligand>
        <name>S-adenosyl-L-methionine</name>
        <dbReference type="ChEBI" id="CHEBI:59789"/>
    </ligand>
</feature>
<dbReference type="PROSITE" id="PS01230">
    <property type="entry name" value="TRMA_1"/>
    <property type="match status" value="1"/>
</dbReference>
<dbReference type="AlphaFoldDB" id="A0A840SEI7"/>
<dbReference type="SUPFAM" id="SSF53335">
    <property type="entry name" value="S-adenosyl-L-methionine-dependent methyltransferases"/>
    <property type="match status" value="1"/>
</dbReference>
<dbReference type="GO" id="GO:0070475">
    <property type="term" value="P:rRNA base methylation"/>
    <property type="evidence" value="ECO:0007669"/>
    <property type="project" value="TreeGrafter"/>
</dbReference>
<keyword evidence="1 4" id="KW-0489">Methyltransferase</keyword>
<dbReference type="Proteomes" id="UP000549457">
    <property type="component" value="Unassembled WGS sequence"/>
</dbReference>
<dbReference type="PANTHER" id="PTHR11061:SF49">
    <property type="entry name" value="23S RRNA (URACIL(1939)-C(5))-METHYLTRANSFERASE RLMD"/>
    <property type="match status" value="1"/>
</dbReference>
<organism evidence="6 7">
    <name type="scientific">Amaricoccus macauensis</name>
    <dbReference type="NCBI Taxonomy" id="57001"/>
    <lineage>
        <taxon>Bacteria</taxon>
        <taxon>Pseudomonadati</taxon>
        <taxon>Pseudomonadota</taxon>
        <taxon>Alphaproteobacteria</taxon>
        <taxon>Rhodobacterales</taxon>
        <taxon>Paracoccaceae</taxon>
        <taxon>Amaricoccus</taxon>
    </lineage>
</organism>
<evidence type="ECO:0000313" key="6">
    <source>
        <dbReference type="EMBL" id="MBB5221309.1"/>
    </source>
</evidence>
<feature type="binding site" evidence="4">
    <location>
        <position position="272"/>
    </location>
    <ligand>
        <name>S-adenosyl-L-methionine</name>
        <dbReference type="ChEBI" id="CHEBI:59789"/>
    </ligand>
</feature>
<keyword evidence="3 4" id="KW-0949">S-adenosyl-L-methionine</keyword>
<sequence length="408" mass="42595">MAVRIERLGREGDGLAGSVRVPFALPGELWELGEPPRLIEAAPERVVPPCPHFGACGGCALQHAEAGWLSRWKADVVVRALAAQGIEVEVRPTISSPVASRRRAVFAGRRTKKTVVVGFHGRRSDQFVAVPDCLVVRREILAGLPALQALTRVAASRSSEVRLGVTTGPVGLDVAIEGGRPLDTAPGSRGAGLGKAGLGGEIAAVAESYDLARVCWDGEPVAMRRAPWLPMGKARVVPPPGAFLQATAEGEAALVSAVGQIVGDAARVLDLFAGCGTFALPLAEGAQVVAVEGEAAMLAALAQAARGAPGLRPVRTATRDLFRRPLLPVELAAADAVVIDPPRAGAEAQARELAASRVARIAAVSCNPASFARDARILIAGGYRLEWVQPVDQFLWTGHVELVAAFTR</sequence>
<dbReference type="RefSeq" id="WP_184147693.1">
    <property type="nucleotide sequence ID" value="NZ_JACHFM010000001.1"/>
</dbReference>
<accession>A0A840SEI7</accession>
<evidence type="ECO:0000313" key="7">
    <source>
        <dbReference type="Proteomes" id="UP000549457"/>
    </source>
</evidence>
<feature type="binding site" evidence="4">
    <location>
        <position position="292"/>
    </location>
    <ligand>
        <name>S-adenosyl-L-methionine</name>
        <dbReference type="ChEBI" id="CHEBI:59789"/>
    </ligand>
</feature>
<dbReference type="InterPro" id="IPR030390">
    <property type="entry name" value="MeTrfase_TrmA_AS"/>
</dbReference>
<keyword evidence="7" id="KW-1185">Reference proteome</keyword>
<dbReference type="Pfam" id="PF05958">
    <property type="entry name" value="tRNA_U5-meth_tr"/>
    <property type="match status" value="1"/>
</dbReference>
<dbReference type="Gene3D" id="2.40.50.1070">
    <property type="match status" value="1"/>
</dbReference>
<dbReference type="PROSITE" id="PS51687">
    <property type="entry name" value="SAM_MT_RNA_M5U"/>
    <property type="match status" value="1"/>
</dbReference>
<dbReference type="PANTHER" id="PTHR11061">
    <property type="entry name" value="RNA M5U METHYLTRANSFERASE"/>
    <property type="match status" value="1"/>
</dbReference>
<dbReference type="EC" id="2.1.1.190" evidence="6"/>
<feature type="binding site" evidence="4">
    <location>
        <position position="340"/>
    </location>
    <ligand>
        <name>S-adenosyl-L-methionine</name>
        <dbReference type="ChEBI" id="CHEBI:59789"/>
    </ligand>
</feature>
<feature type="active site" evidence="5">
    <location>
        <position position="366"/>
    </location>
</feature>
<protein>
    <submittedName>
        <fullName evidence="6">23S rRNA (Uracil1939-C5)-methyltransferase</fullName>
        <ecNumber evidence="6">2.1.1.190</ecNumber>
    </submittedName>
</protein>
<gene>
    <name evidence="6" type="ORF">HNP73_001230</name>
</gene>
<dbReference type="GO" id="GO:0070041">
    <property type="term" value="F:rRNA (uridine-C5-)-methyltransferase activity"/>
    <property type="evidence" value="ECO:0007669"/>
    <property type="project" value="TreeGrafter"/>
</dbReference>
<dbReference type="InterPro" id="IPR029063">
    <property type="entry name" value="SAM-dependent_MTases_sf"/>
</dbReference>
<comment type="similarity">
    <text evidence="4">Belongs to the class I-like SAM-binding methyltransferase superfamily. RNA M5U methyltransferase family.</text>
</comment>
<dbReference type="Gene3D" id="3.40.50.150">
    <property type="entry name" value="Vaccinia Virus protein VP39"/>
    <property type="match status" value="1"/>
</dbReference>
<evidence type="ECO:0000256" key="3">
    <source>
        <dbReference type="ARBA" id="ARBA00022691"/>
    </source>
</evidence>
<evidence type="ECO:0000256" key="5">
    <source>
        <dbReference type="PROSITE-ProRule" id="PRU10015"/>
    </source>
</evidence>
<reference evidence="6 7" key="1">
    <citation type="submission" date="2020-08" db="EMBL/GenBank/DDBJ databases">
        <title>Genomic Encyclopedia of Type Strains, Phase IV (KMG-IV): sequencing the most valuable type-strain genomes for metagenomic binning, comparative biology and taxonomic classification.</title>
        <authorList>
            <person name="Goeker M."/>
        </authorList>
    </citation>
    <scope>NUCLEOTIDE SEQUENCE [LARGE SCALE GENOMIC DNA]</scope>
    <source>
        <strain evidence="6 7">DSM 101730</strain>
    </source>
</reference>
<evidence type="ECO:0000256" key="4">
    <source>
        <dbReference type="PROSITE-ProRule" id="PRU01024"/>
    </source>
</evidence>
<name>A0A840SEI7_9RHOB</name>
<dbReference type="InterPro" id="IPR010280">
    <property type="entry name" value="U5_MeTrfase_fam"/>
</dbReference>
<proteinExistence type="inferred from homology"/>
<comment type="caution">
    <text evidence="6">The sequence shown here is derived from an EMBL/GenBank/DDBJ whole genome shotgun (WGS) entry which is preliminary data.</text>
</comment>